<evidence type="ECO:0000313" key="2">
    <source>
        <dbReference type="EMBL" id="PIR93379.1"/>
    </source>
</evidence>
<feature type="domain" description="CxxC-x17-CxxC" evidence="1">
    <location>
        <begin position="10"/>
        <end position="49"/>
    </location>
</feature>
<proteinExistence type="predicted"/>
<accession>A0A2H0V4M2</accession>
<sequence length="103" mass="11919">MDNRNSSGDRQMYQGSWSCSECGAAITELPFEPNGTSPLYCRDCHRKQRESRRPTSRSFGERKMYRGNWSCSSCGNSITELPFEPKDESMLLCKDCYRSQKNR</sequence>
<name>A0A2H0V4M2_9BACT</name>
<comment type="caution">
    <text evidence="2">The sequence shown here is derived from an EMBL/GenBank/DDBJ whole genome shotgun (WGS) entry which is preliminary data.</text>
</comment>
<evidence type="ECO:0000259" key="1">
    <source>
        <dbReference type="Pfam" id="PF23477"/>
    </source>
</evidence>
<gene>
    <name evidence="2" type="ORF">COT99_00940</name>
</gene>
<dbReference type="NCBIfam" id="TIGR04272">
    <property type="entry name" value="cxxc_cxxc_Mbark"/>
    <property type="match status" value="1"/>
</dbReference>
<evidence type="ECO:0000313" key="3">
    <source>
        <dbReference type="Proteomes" id="UP000228626"/>
    </source>
</evidence>
<dbReference type="InterPro" id="IPR036280">
    <property type="entry name" value="Multihaem_cyt_sf"/>
</dbReference>
<dbReference type="Proteomes" id="UP000228626">
    <property type="component" value="Unassembled WGS sequence"/>
</dbReference>
<feature type="domain" description="CxxC-x17-CxxC" evidence="1">
    <location>
        <begin position="62"/>
        <end position="101"/>
    </location>
</feature>
<organism evidence="2 3">
    <name type="scientific">Candidatus Falkowbacteria bacterium CG10_big_fil_rev_8_21_14_0_10_43_10</name>
    <dbReference type="NCBI Taxonomy" id="1974567"/>
    <lineage>
        <taxon>Bacteria</taxon>
        <taxon>Candidatus Falkowiibacteriota</taxon>
    </lineage>
</organism>
<dbReference type="Pfam" id="PF23477">
    <property type="entry name" value="zf_Tbcl_2"/>
    <property type="match status" value="2"/>
</dbReference>
<dbReference type="EMBL" id="PFAR01000013">
    <property type="protein sequence ID" value="PIR93379.1"/>
    <property type="molecule type" value="Genomic_DNA"/>
</dbReference>
<dbReference type="SUPFAM" id="SSF48695">
    <property type="entry name" value="Multiheme cytochromes"/>
    <property type="match status" value="1"/>
</dbReference>
<dbReference type="AlphaFoldDB" id="A0A2H0V4M2"/>
<reference evidence="3" key="1">
    <citation type="submission" date="2017-09" db="EMBL/GenBank/DDBJ databases">
        <title>Depth-based differentiation of microbial function through sediment-hosted aquifers and enrichment of novel symbionts in the deep terrestrial subsurface.</title>
        <authorList>
            <person name="Probst A.J."/>
            <person name="Ladd B."/>
            <person name="Jarett J.K."/>
            <person name="Geller-Mcgrath D.E."/>
            <person name="Sieber C.M.K."/>
            <person name="Emerson J.B."/>
            <person name="Anantharaman K."/>
            <person name="Thomas B.C."/>
            <person name="Malmstrom R."/>
            <person name="Stieglmeier M."/>
            <person name="Klingl A."/>
            <person name="Woyke T."/>
            <person name="Ryan C.M."/>
            <person name="Banfield J.F."/>
        </authorList>
    </citation>
    <scope>NUCLEOTIDE SEQUENCE [LARGE SCALE GENOMIC DNA]</scope>
</reference>
<dbReference type="InterPro" id="IPR026363">
    <property type="entry name" value="CxxC-x17-CxxC_dom"/>
</dbReference>
<protein>
    <recommendedName>
        <fullName evidence="1">CxxC-x17-CxxC domain-containing protein</fullName>
    </recommendedName>
</protein>